<name>A0A9X0D1I9_9CNID</name>
<evidence type="ECO:0000256" key="1">
    <source>
        <dbReference type="SAM" id="MobiDB-lite"/>
    </source>
</evidence>
<organism evidence="2 3">
    <name type="scientific">Desmophyllum pertusum</name>
    <dbReference type="NCBI Taxonomy" id="174260"/>
    <lineage>
        <taxon>Eukaryota</taxon>
        <taxon>Metazoa</taxon>
        <taxon>Cnidaria</taxon>
        <taxon>Anthozoa</taxon>
        <taxon>Hexacorallia</taxon>
        <taxon>Scleractinia</taxon>
        <taxon>Caryophylliina</taxon>
        <taxon>Caryophylliidae</taxon>
        <taxon>Desmophyllum</taxon>
    </lineage>
</organism>
<gene>
    <name evidence="2" type="ORF">OS493_029650</name>
</gene>
<evidence type="ECO:0000313" key="3">
    <source>
        <dbReference type="Proteomes" id="UP001163046"/>
    </source>
</evidence>
<accession>A0A9X0D1I9</accession>
<reference evidence="2" key="1">
    <citation type="submission" date="2023-01" db="EMBL/GenBank/DDBJ databases">
        <title>Genome assembly of the deep-sea coral Lophelia pertusa.</title>
        <authorList>
            <person name="Herrera S."/>
            <person name="Cordes E."/>
        </authorList>
    </citation>
    <scope>NUCLEOTIDE SEQUENCE</scope>
    <source>
        <strain evidence="2">USNM1676648</strain>
        <tissue evidence="2">Polyp</tissue>
    </source>
</reference>
<keyword evidence="3" id="KW-1185">Reference proteome</keyword>
<comment type="caution">
    <text evidence="2">The sequence shown here is derived from an EMBL/GenBank/DDBJ whole genome shotgun (WGS) entry which is preliminary data.</text>
</comment>
<dbReference type="Proteomes" id="UP001163046">
    <property type="component" value="Unassembled WGS sequence"/>
</dbReference>
<protein>
    <submittedName>
        <fullName evidence="2">Uncharacterized protein</fullName>
    </submittedName>
</protein>
<sequence length="252" mass="27578">MIEFLSQAKKHRADDEISSVKSRTSRHSRHSITSSSSSKSRLIEAKAKAAALEVKAAFLKEKQALRMAAEELDLRQEIAQAKLEEKIYEQYDKAQNTDGIDDDLEIMKVKYTSTPISFQACDQVTLSVASTSNAKPQSPAVVNTVSTVSMVTPTPSTIPISTSAVFATTSMDPGAQPFIPGNSFAQVKESVIPPVAKQPHNNQQESAFMSGKDSSSVVNESTYQEFLNVQRKQNRTVRDDCYTASQKPIALS</sequence>
<proteinExistence type="predicted"/>
<dbReference type="AlphaFoldDB" id="A0A9X0D1I9"/>
<feature type="compositionally biased region" description="Low complexity" evidence="1">
    <location>
        <begin position="31"/>
        <end position="40"/>
    </location>
</feature>
<feature type="region of interest" description="Disordered" evidence="1">
    <location>
        <begin position="1"/>
        <end position="41"/>
    </location>
</feature>
<evidence type="ECO:0000313" key="2">
    <source>
        <dbReference type="EMBL" id="KAJ7383246.1"/>
    </source>
</evidence>
<dbReference type="EMBL" id="MU825903">
    <property type="protein sequence ID" value="KAJ7383246.1"/>
    <property type="molecule type" value="Genomic_DNA"/>
</dbReference>